<keyword evidence="2 3" id="KW-0808">Transferase</keyword>
<dbReference type="GO" id="GO:0003676">
    <property type="term" value="F:nucleic acid binding"/>
    <property type="evidence" value="ECO:0007669"/>
    <property type="project" value="InterPro"/>
</dbReference>
<dbReference type="Proteomes" id="UP000225108">
    <property type="component" value="Unassembled WGS sequence"/>
</dbReference>
<dbReference type="InterPro" id="IPR002052">
    <property type="entry name" value="DNA_methylase_N6_adenine_CS"/>
</dbReference>
<comment type="caution">
    <text evidence="3">The sequence shown here is derived from an EMBL/GenBank/DDBJ whole genome shotgun (WGS) entry which is preliminary data.</text>
</comment>
<keyword evidence="1 3" id="KW-0489">Methyltransferase</keyword>
<evidence type="ECO:0000313" key="4">
    <source>
        <dbReference type="Proteomes" id="UP000225108"/>
    </source>
</evidence>
<evidence type="ECO:0000256" key="2">
    <source>
        <dbReference type="ARBA" id="ARBA00022679"/>
    </source>
</evidence>
<dbReference type="GO" id="GO:0031167">
    <property type="term" value="P:rRNA methylation"/>
    <property type="evidence" value="ECO:0007669"/>
    <property type="project" value="InterPro"/>
</dbReference>
<dbReference type="NCBIfam" id="TIGR00095">
    <property type="entry name" value="16S rRNA (guanine(966)-N(2))-methyltransferase RsmD"/>
    <property type="match status" value="1"/>
</dbReference>
<dbReference type="GO" id="GO:0008168">
    <property type="term" value="F:methyltransferase activity"/>
    <property type="evidence" value="ECO:0007669"/>
    <property type="project" value="UniProtKB-KW"/>
</dbReference>
<dbReference type="SUPFAM" id="SSF53335">
    <property type="entry name" value="S-adenosyl-L-methionine-dependent methyltransferases"/>
    <property type="match status" value="1"/>
</dbReference>
<dbReference type="CDD" id="cd02440">
    <property type="entry name" value="AdoMet_MTases"/>
    <property type="match status" value="1"/>
</dbReference>
<dbReference type="Pfam" id="PF03602">
    <property type="entry name" value="Cons_hypoth95"/>
    <property type="match status" value="1"/>
</dbReference>
<name>A0A2G3PFK7_WILMA</name>
<evidence type="ECO:0000313" key="3">
    <source>
        <dbReference type="EMBL" id="PHV64589.1"/>
    </source>
</evidence>
<evidence type="ECO:0000256" key="1">
    <source>
        <dbReference type="ARBA" id="ARBA00022603"/>
    </source>
</evidence>
<proteinExistence type="predicted"/>
<dbReference type="InterPro" id="IPR029063">
    <property type="entry name" value="SAM-dependent_MTases_sf"/>
</dbReference>
<organism evidence="3 4">
    <name type="scientific">Williamsia marianensis</name>
    <dbReference type="NCBI Taxonomy" id="85044"/>
    <lineage>
        <taxon>Bacteria</taxon>
        <taxon>Bacillati</taxon>
        <taxon>Actinomycetota</taxon>
        <taxon>Actinomycetes</taxon>
        <taxon>Mycobacteriales</taxon>
        <taxon>Nocardiaceae</taxon>
        <taxon>Williamsia</taxon>
    </lineage>
</organism>
<protein>
    <submittedName>
        <fullName evidence="3">16S rRNA (Guanine(966)-N(2))-methyltransferase RsmD</fullName>
    </submittedName>
</protein>
<reference evidence="3 4" key="1">
    <citation type="submission" date="2017-10" db="EMBL/GenBank/DDBJ databases">
        <title>The draft genome sequence of Williamsia sp. BULT 1.1 isolated from the semi-arid grassland soils from South Africa.</title>
        <authorList>
            <person name="Kabwe M.H."/>
            <person name="Govender N."/>
            <person name="Mutseka Lunga P."/>
            <person name="Vikram S."/>
            <person name="Makhalanyane T.P."/>
        </authorList>
    </citation>
    <scope>NUCLEOTIDE SEQUENCE [LARGE SCALE GENOMIC DNA]</scope>
    <source>
        <strain evidence="3 4">BULT 1.1</strain>
    </source>
</reference>
<dbReference type="PIRSF" id="PIRSF004553">
    <property type="entry name" value="CHP00095"/>
    <property type="match status" value="1"/>
</dbReference>
<gene>
    <name evidence="3" type="primary">rsmD</name>
    <name evidence="3" type="ORF">CSW57_22565</name>
</gene>
<sequence>MTRIIAGSARGRRLSVPAAGTRPTTDRVRESMFNILAARIDFDGLIVLDLFAGSGALGLEALSRGAESVTFVEADAKAVKIIEANVRASGLSGGQVLRRRAAEHLERRGGAYDLVLADPPYDLPEDEVARLVRQLADGAVSDGGLVVLERAARAADTRWPSEFDDVLIRRYGETRVEVALYCPPHG</sequence>
<dbReference type="PROSITE" id="PS00092">
    <property type="entry name" value="N6_MTASE"/>
    <property type="match status" value="1"/>
</dbReference>
<dbReference type="EMBL" id="PEBD01000012">
    <property type="protein sequence ID" value="PHV64589.1"/>
    <property type="molecule type" value="Genomic_DNA"/>
</dbReference>
<dbReference type="PANTHER" id="PTHR43542:SF1">
    <property type="entry name" value="METHYLTRANSFERASE"/>
    <property type="match status" value="1"/>
</dbReference>
<dbReference type="Gene3D" id="3.40.50.150">
    <property type="entry name" value="Vaccinia Virus protein VP39"/>
    <property type="match status" value="1"/>
</dbReference>
<accession>A0A2G3PFK7</accession>
<dbReference type="PANTHER" id="PTHR43542">
    <property type="entry name" value="METHYLTRANSFERASE"/>
    <property type="match status" value="1"/>
</dbReference>
<dbReference type="AlphaFoldDB" id="A0A2G3PFK7"/>
<dbReference type="RefSeq" id="WP_099384869.1">
    <property type="nucleotide sequence ID" value="NZ_PEBD01000012.1"/>
</dbReference>
<dbReference type="InterPro" id="IPR004398">
    <property type="entry name" value="RNA_MeTrfase_RsmD"/>
</dbReference>